<dbReference type="AlphaFoldDB" id="A0A7S8EBU4"/>
<keyword evidence="4" id="KW-1185">Reference proteome</keyword>
<dbReference type="Gene3D" id="3.10.105.10">
    <property type="entry name" value="Dipeptide-binding Protein, Domain 3"/>
    <property type="match status" value="1"/>
</dbReference>
<dbReference type="GO" id="GO:0015833">
    <property type="term" value="P:peptide transport"/>
    <property type="evidence" value="ECO:0007669"/>
    <property type="project" value="TreeGrafter"/>
</dbReference>
<keyword evidence="1" id="KW-0732">Signal</keyword>
<name>A0A7S8EBU4_9CHLR</name>
<evidence type="ECO:0000313" key="3">
    <source>
        <dbReference type="EMBL" id="QPC84093.1"/>
    </source>
</evidence>
<dbReference type="Pfam" id="PF00496">
    <property type="entry name" value="SBP_bac_5"/>
    <property type="match status" value="1"/>
</dbReference>
<dbReference type="PANTHER" id="PTHR30290:SF82">
    <property type="entry name" value="ABC-TYPE DIPEPTIDE_OLIGOPEPTIDE TRANSPORT SYSTEM, PERIPLASMIC COMPONENT"/>
    <property type="match status" value="1"/>
</dbReference>
<feature type="chain" id="PRO_5032994086" evidence="1">
    <location>
        <begin position="28"/>
        <end position="574"/>
    </location>
</feature>
<organism evidence="3 4">
    <name type="scientific">Phototrophicus methaneseepsis</name>
    <dbReference type="NCBI Taxonomy" id="2710758"/>
    <lineage>
        <taxon>Bacteria</taxon>
        <taxon>Bacillati</taxon>
        <taxon>Chloroflexota</taxon>
        <taxon>Candidatus Thermofontia</taxon>
        <taxon>Phototrophicales</taxon>
        <taxon>Phototrophicaceae</taxon>
        <taxon>Phototrophicus</taxon>
    </lineage>
</organism>
<gene>
    <name evidence="3" type="ORF">G4Y79_06870</name>
</gene>
<proteinExistence type="predicted"/>
<evidence type="ECO:0000256" key="1">
    <source>
        <dbReference type="SAM" id="SignalP"/>
    </source>
</evidence>
<feature type="domain" description="Solute-binding protein family 5" evidence="2">
    <location>
        <begin position="93"/>
        <end position="461"/>
    </location>
</feature>
<dbReference type="Gene3D" id="3.90.76.10">
    <property type="entry name" value="Dipeptide-binding Protein, Domain 1"/>
    <property type="match status" value="1"/>
</dbReference>
<dbReference type="PANTHER" id="PTHR30290">
    <property type="entry name" value="PERIPLASMIC BINDING COMPONENT OF ABC TRANSPORTER"/>
    <property type="match status" value="1"/>
</dbReference>
<dbReference type="InterPro" id="IPR000914">
    <property type="entry name" value="SBP_5_dom"/>
</dbReference>
<dbReference type="InterPro" id="IPR030678">
    <property type="entry name" value="Peptide/Ni-bd"/>
</dbReference>
<dbReference type="GO" id="GO:1904680">
    <property type="term" value="F:peptide transmembrane transporter activity"/>
    <property type="evidence" value="ECO:0007669"/>
    <property type="project" value="TreeGrafter"/>
</dbReference>
<dbReference type="SUPFAM" id="SSF53850">
    <property type="entry name" value="Periplasmic binding protein-like II"/>
    <property type="match status" value="1"/>
</dbReference>
<accession>A0A7S8EBU4</accession>
<feature type="signal peptide" evidence="1">
    <location>
        <begin position="1"/>
        <end position="27"/>
    </location>
</feature>
<evidence type="ECO:0000259" key="2">
    <source>
        <dbReference type="Pfam" id="PF00496"/>
    </source>
</evidence>
<dbReference type="Gene3D" id="3.40.190.10">
    <property type="entry name" value="Periplasmic binding protein-like II"/>
    <property type="match status" value="1"/>
</dbReference>
<evidence type="ECO:0000313" key="4">
    <source>
        <dbReference type="Proteomes" id="UP000594468"/>
    </source>
</evidence>
<dbReference type="GO" id="GO:0042597">
    <property type="term" value="C:periplasmic space"/>
    <property type="evidence" value="ECO:0007669"/>
    <property type="project" value="UniProtKB-ARBA"/>
</dbReference>
<dbReference type="RefSeq" id="WP_195172157.1">
    <property type="nucleotide sequence ID" value="NZ_CP062983.1"/>
</dbReference>
<dbReference type="KEGG" id="pmet:G4Y79_06870"/>
<dbReference type="InterPro" id="IPR039424">
    <property type="entry name" value="SBP_5"/>
</dbReference>
<dbReference type="CDD" id="cd08509">
    <property type="entry name" value="PBP2_TmCBP_oligosaccharides_like"/>
    <property type="match status" value="1"/>
</dbReference>
<reference evidence="3 4" key="1">
    <citation type="submission" date="2020-02" db="EMBL/GenBank/DDBJ databases">
        <authorList>
            <person name="Zheng R.K."/>
            <person name="Sun C.M."/>
        </authorList>
    </citation>
    <scope>NUCLEOTIDE SEQUENCE [LARGE SCALE GENOMIC DNA]</scope>
    <source>
        <strain evidence="4">rifampicinis</strain>
    </source>
</reference>
<dbReference type="PIRSF" id="PIRSF002741">
    <property type="entry name" value="MppA"/>
    <property type="match status" value="1"/>
</dbReference>
<sequence length="574" mass="63645">MNALRRFWLISVVALLVVALGIAPAMAQSELPREETLVIAGFQWGPPSTFNPLASNVTWPAGGRHQLVYENLFAFNLLNGGLDPVLGASLEYTDETTAVVTLQDGTHFQDGEVLDSEDVVFSYELARDHDDLSYSSLFDYITGVTALDDRTIQFDLNPDQLNIGFFENFLTRIRILPEHIWAERAAGDTPLSSVEEDVPVGSGPYTVMDFGIERVVMERDDNYWGMDVYGTPAPTYLLHPIFNSNDEANLAFQRGEVDVSQTFIPQIWRMAESGAPVHTWLNEEPYYLPGTIPFLHINATVPGLDNVDVRRALAHAINYPLIAATAMSNYSIPAQASLIIPSGGEEQYFDAEAVEAEGWEYNPDEARRILEEDAGATMGSDGIYVLPDGTRLGPYTAMATFGWTDWVAAIELVAQSAQEIGIDVTTEYPEQPVIISRRNNGDFDLLIWSLDQGGSSPAAPWGRFRDALDDRGVPDFGETAFWNWSRFSNAEVPDLLDAAAASTDPAEKAELFSQLDSIYRQNIPLIPLMYRPFEFYEFNETHWTGFPTADNPYASPLPEGSGFQMLYGITPVGQ</sequence>
<dbReference type="GO" id="GO:0043190">
    <property type="term" value="C:ATP-binding cassette (ABC) transporter complex"/>
    <property type="evidence" value="ECO:0007669"/>
    <property type="project" value="InterPro"/>
</dbReference>
<protein>
    <submittedName>
        <fullName evidence="3">ABC transporter substrate-binding protein</fullName>
    </submittedName>
</protein>
<dbReference type="Proteomes" id="UP000594468">
    <property type="component" value="Chromosome"/>
</dbReference>
<dbReference type="EMBL" id="CP062983">
    <property type="protein sequence ID" value="QPC84093.1"/>
    <property type="molecule type" value="Genomic_DNA"/>
</dbReference>